<keyword evidence="3 5" id="KW-1133">Transmembrane helix</keyword>
<dbReference type="Pfam" id="PF00520">
    <property type="entry name" value="Ion_trans"/>
    <property type="match status" value="1"/>
</dbReference>
<dbReference type="InterPro" id="IPR005821">
    <property type="entry name" value="Ion_trans_dom"/>
</dbReference>
<organism evidence="7 8">
    <name type="scientific">Cichlidogyrus casuarinus</name>
    <dbReference type="NCBI Taxonomy" id="1844966"/>
    <lineage>
        <taxon>Eukaryota</taxon>
        <taxon>Metazoa</taxon>
        <taxon>Spiralia</taxon>
        <taxon>Lophotrochozoa</taxon>
        <taxon>Platyhelminthes</taxon>
        <taxon>Monogenea</taxon>
        <taxon>Monopisthocotylea</taxon>
        <taxon>Dactylogyridea</taxon>
        <taxon>Ancyrocephalidae</taxon>
        <taxon>Cichlidogyrus</taxon>
    </lineage>
</organism>
<feature type="transmembrane region" description="Helical" evidence="5">
    <location>
        <begin position="12"/>
        <end position="35"/>
    </location>
</feature>
<dbReference type="PANTHER" id="PTHR46768">
    <property type="entry name" value="TWO PORE CALCIUM CHANNEL PROTEIN 2"/>
    <property type="match status" value="1"/>
</dbReference>
<gene>
    <name evidence="7" type="primary">TPCN2_3</name>
    <name evidence="7" type="ORF">Ciccas_001920</name>
</gene>
<evidence type="ECO:0000313" key="8">
    <source>
        <dbReference type="Proteomes" id="UP001626550"/>
    </source>
</evidence>
<dbReference type="InterPro" id="IPR028798">
    <property type="entry name" value="TPC2"/>
</dbReference>
<name>A0ABD2QIN8_9PLAT</name>
<protein>
    <submittedName>
        <fullName evidence="7">Two pore calcium channel protein 2</fullName>
    </submittedName>
</protein>
<proteinExistence type="predicted"/>
<sequence length="265" mass="30644">MDFPYNLGSMFAVMWTVYCFFAFLGMSLFNGVIVYQENWNSTENPGAYEQGGYWMLNFDDFAASLVTLWTLMIVNNWFIIIDAYRKRLGQAVFVFMICWWFILVVVVLAPITAIILDTYAFRSSAREKSDEEEDQIFFLISNDVLQVEGNMAELGLEHEENKSACSRLCPTFLLRAWRQTVQVFVEYDENGEFAALKKAKYIFKRDNVRPYTHNDIYTPDMLEPSEEILTKAVFMHPDLKNSTKNLETHDNLGFTGSSAAKMESV</sequence>
<feature type="transmembrane region" description="Helical" evidence="5">
    <location>
        <begin position="61"/>
        <end position="80"/>
    </location>
</feature>
<evidence type="ECO:0000259" key="6">
    <source>
        <dbReference type="Pfam" id="PF00520"/>
    </source>
</evidence>
<keyword evidence="4 5" id="KW-0472">Membrane</keyword>
<dbReference type="AlphaFoldDB" id="A0ABD2QIN8"/>
<feature type="transmembrane region" description="Helical" evidence="5">
    <location>
        <begin position="92"/>
        <end position="116"/>
    </location>
</feature>
<evidence type="ECO:0000256" key="5">
    <source>
        <dbReference type="SAM" id="Phobius"/>
    </source>
</evidence>
<dbReference type="GO" id="GO:0016020">
    <property type="term" value="C:membrane"/>
    <property type="evidence" value="ECO:0007669"/>
    <property type="project" value="UniProtKB-SubCell"/>
</dbReference>
<evidence type="ECO:0000256" key="3">
    <source>
        <dbReference type="ARBA" id="ARBA00022989"/>
    </source>
</evidence>
<keyword evidence="8" id="KW-1185">Reference proteome</keyword>
<dbReference type="Proteomes" id="UP001626550">
    <property type="component" value="Unassembled WGS sequence"/>
</dbReference>
<feature type="domain" description="Ion transport" evidence="6">
    <location>
        <begin position="6"/>
        <end position="121"/>
    </location>
</feature>
<evidence type="ECO:0000256" key="1">
    <source>
        <dbReference type="ARBA" id="ARBA00004141"/>
    </source>
</evidence>
<dbReference type="Gene3D" id="1.10.287.70">
    <property type="match status" value="1"/>
</dbReference>
<accession>A0ABD2QIN8</accession>
<comment type="subcellular location">
    <subcellularLocation>
        <location evidence="1">Membrane</location>
        <topology evidence="1">Multi-pass membrane protein</topology>
    </subcellularLocation>
</comment>
<keyword evidence="2 5" id="KW-0812">Transmembrane</keyword>
<evidence type="ECO:0000256" key="2">
    <source>
        <dbReference type="ARBA" id="ARBA00022692"/>
    </source>
</evidence>
<dbReference type="PANTHER" id="PTHR46768:SF1">
    <property type="entry name" value="TWO PORE CHANNEL PROTEIN 2"/>
    <property type="match status" value="1"/>
</dbReference>
<reference evidence="7 8" key="1">
    <citation type="submission" date="2024-11" db="EMBL/GenBank/DDBJ databases">
        <title>Adaptive evolution of stress response genes in parasites aligns with host niche diversity.</title>
        <authorList>
            <person name="Hahn C."/>
            <person name="Resl P."/>
        </authorList>
    </citation>
    <scope>NUCLEOTIDE SEQUENCE [LARGE SCALE GENOMIC DNA]</scope>
    <source>
        <strain evidence="7">EGGRZ-B1_66</strain>
        <tissue evidence="7">Body</tissue>
    </source>
</reference>
<evidence type="ECO:0000313" key="7">
    <source>
        <dbReference type="EMBL" id="KAL3319405.1"/>
    </source>
</evidence>
<comment type="caution">
    <text evidence="7">The sequence shown here is derived from an EMBL/GenBank/DDBJ whole genome shotgun (WGS) entry which is preliminary data.</text>
</comment>
<evidence type="ECO:0000256" key="4">
    <source>
        <dbReference type="ARBA" id="ARBA00023136"/>
    </source>
</evidence>
<dbReference type="EMBL" id="JBJKFK010000139">
    <property type="protein sequence ID" value="KAL3319405.1"/>
    <property type="molecule type" value="Genomic_DNA"/>
</dbReference>